<gene>
    <name evidence="2" type="ORF">CENA302_02645</name>
</gene>
<dbReference type="InterPro" id="IPR052562">
    <property type="entry name" value="Ketohexokinase-related"/>
</dbReference>
<feature type="domain" description="Carbohydrate kinase PfkB" evidence="1">
    <location>
        <begin position="4"/>
        <end position="281"/>
    </location>
</feature>
<dbReference type="PANTHER" id="PTHR42774">
    <property type="entry name" value="PHOSPHOTRANSFERASE SYSTEM TRANSPORT PROTEIN"/>
    <property type="match status" value="1"/>
</dbReference>
<name>A0A9Q5QZ40_9CYAN</name>
<evidence type="ECO:0000313" key="2">
    <source>
        <dbReference type="EMBL" id="OPH11015.1"/>
    </source>
</evidence>
<dbReference type="Pfam" id="PF00294">
    <property type="entry name" value="PfkB"/>
    <property type="match status" value="1"/>
</dbReference>
<dbReference type="PANTHER" id="PTHR42774:SF3">
    <property type="entry name" value="KETOHEXOKINASE"/>
    <property type="match status" value="1"/>
</dbReference>
<dbReference type="InterPro" id="IPR011611">
    <property type="entry name" value="PfkB_dom"/>
</dbReference>
<dbReference type="CDD" id="cd01945">
    <property type="entry name" value="ribokinase_group_B"/>
    <property type="match status" value="1"/>
</dbReference>
<organism evidence="2 3">
    <name type="scientific">Cylindrospermopsis raciborskii CENA302</name>
    <dbReference type="NCBI Taxonomy" id="1170768"/>
    <lineage>
        <taxon>Bacteria</taxon>
        <taxon>Bacillati</taxon>
        <taxon>Cyanobacteriota</taxon>
        <taxon>Cyanophyceae</taxon>
        <taxon>Nostocales</taxon>
        <taxon>Aphanizomenonaceae</taxon>
        <taxon>Cylindrospermopsis</taxon>
    </lineage>
</organism>
<sequence length="288" mass="31366">MKKSALFIGLITLDLIYLAESPPKNNQKLVAMDYTVAAGGPATNASVTFSYLDNNSTILGVLGSHHLTQLISTDLANYQIRIIDLDPHKKTPPPVSSIIVTQQTGERAVISLNAVKSPGEISSIPSNILEGIDLILIDGHQMVASKTLVMKAKNQNIPIVMDGGSWKEGLEEILPYIDYAICSANFQPPSCQTRQDIFTYLMGFNIPHIAITQGEKAIEYYSIGQTGSIHVPQIKTVDTLGAGDIFHGAFCHYILQSSFTTALALASQIAAKSCELFGTRRWMEEQKL</sequence>
<evidence type="ECO:0000259" key="1">
    <source>
        <dbReference type="Pfam" id="PF00294"/>
    </source>
</evidence>
<dbReference type="RefSeq" id="WP_071249499.1">
    <property type="nucleotide sequence ID" value="NZ_MTPU01000013.1"/>
</dbReference>
<dbReference type="Gene3D" id="3.40.1190.20">
    <property type="match status" value="1"/>
</dbReference>
<dbReference type="InterPro" id="IPR029056">
    <property type="entry name" value="Ribokinase-like"/>
</dbReference>
<evidence type="ECO:0000313" key="3">
    <source>
        <dbReference type="Proteomes" id="UP000190056"/>
    </source>
</evidence>
<proteinExistence type="predicted"/>
<dbReference type="Proteomes" id="UP000190056">
    <property type="component" value="Unassembled WGS sequence"/>
</dbReference>
<comment type="caution">
    <text evidence="2">The sequence shown here is derived from an EMBL/GenBank/DDBJ whole genome shotgun (WGS) entry which is preliminary data.</text>
</comment>
<reference evidence="2 3" key="1">
    <citation type="submission" date="2017-01" db="EMBL/GenBank/DDBJ databases">
        <authorList>
            <person name="Abreu V.A."/>
            <person name="Popin R.V."/>
            <person name="Rigonato J."/>
            <person name="Andreote A.P."/>
            <person name="Schaker P.C."/>
            <person name="Hoff-Risseti C."/>
            <person name="Alvarenga D.O."/>
            <person name="Varani A.M."/>
            <person name="Fiore M.F."/>
        </authorList>
    </citation>
    <scope>NUCLEOTIDE SEQUENCE [LARGE SCALE GENOMIC DNA]</scope>
    <source>
        <strain evidence="2 3">CENA302</strain>
    </source>
</reference>
<accession>A0A9Q5QZ40</accession>
<dbReference type="AlphaFoldDB" id="A0A9Q5QZ40"/>
<dbReference type="EMBL" id="MTPU01000013">
    <property type="protein sequence ID" value="OPH11015.1"/>
    <property type="molecule type" value="Genomic_DNA"/>
</dbReference>
<protein>
    <submittedName>
        <fullName evidence="2">Ribokinase</fullName>
    </submittedName>
</protein>
<dbReference type="SUPFAM" id="SSF53613">
    <property type="entry name" value="Ribokinase-like"/>
    <property type="match status" value="1"/>
</dbReference>